<dbReference type="SUPFAM" id="SSF54197">
    <property type="entry name" value="HIT-like"/>
    <property type="match status" value="1"/>
</dbReference>
<feature type="short sequence motif" description="Histidine triad motif" evidence="1">
    <location>
        <begin position="91"/>
        <end position="95"/>
    </location>
</feature>
<comment type="caution">
    <text evidence="3">The sequence shown here is derived from an EMBL/GenBank/DDBJ whole genome shotgun (WGS) entry which is preliminary data.</text>
</comment>
<evidence type="ECO:0000256" key="1">
    <source>
        <dbReference type="PROSITE-ProRule" id="PRU00464"/>
    </source>
</evidence>
<dbReference type="Proteomes" id="UP000177838">
    <property type="component" value="Unassembled WGS sequence"/>
</dbReference>
<name>A0A1G2QGU3_9BACT</name>
<organism evidence="3 4">
    <name type="scientific">Candidatus Vogelbacteria bacterium RIFOXYD1_FULL_46_19</name>
    <dbReference type="NCBI Taxonomy" id="1802439"/>
    <lineage>
        <taxon>Bacteria</taxon>
        <taxon>Candidatus Vogeliibacteriota</taxon>
    </lineage>
</organism>
<sequence>MEKQSVKYSDGTIIENKTYRWVVNMFPKFEGHTMVVPKRHVTKIGSETTQEIKDREELVALAAKTLNETYNTDGVEVFLQTGLNSESSIKHLHWHVVSSQASDPLRGFDKLGHFFTIQEDNPKIIIFPVPIKKAKTQLLKALAKTLGRKGR</sequence>
<feature type="domain" description="HIT" evidence="2">
    <location>
        <begin position="1"/>
        <end position="106"/>
    </location>
</feature>
<dbReference type="GO" id="GO:0003824">
    <property type="term" value="F:catalytic activity"/>
    <property type="evidence" value="ECO:0007669"/>
    <property type="project" value="InterPro"/>
</dbReference>
<protein>
    <recommendedName>
        <fullName evidence="2">HIT domain-containing protein</fullName>
    </recommendedName>
</protein>
<dbReference type="InterPro" id="IPR036265">
    <property type="entry name" value="HIT-like_sf"/>
</dbReference>
<dbReference type="PANTHER" id="PTHR42997:SF1">
    <property type="entry name" value="AP-4-A PHOSPHORYLASE"/>
    <property type="match status" value="1"/>
</dbReference>
<dbReference type="PROSITE" id="PS51084">
    <property type="entry name" value="HIT_2"/>
    <property type="match status" value="1"/>
</dbReference>
<reference evidence="3 4" key="1">
    <citation type="journal article" date="2016" name="Nat. Commun.">
        <title>Thousands of microbial genomes shed light on interconnected biogeochemical processes in an aquifer system.</title>
        <authorList>
            <person name="Anantharaman K."/>
            <person name="Brown C.T."/>
            <person name="Hug L.A."/>
            <person name="Sharon I."/>
            <person name="Castelle C.J."/>
            <person name="Probst A.J."/>
            <person name="Thomas B.C."/>
            <person name="Singh A."/>
            <person name="Wilkins M.J."/>
            <person name="Karaoz U."/>
            <person name="Brodie E.L."/>
            <person name="Williams K.H."/>
            <person name="Hubbard S.S."/>
            <person name="Banfield J.F."/>
        </authorList>
    </citation>
    <scope>NUCLEOTIDE SEQUENCE [LARGE SCALE GENOMIC DNA]</scope>
</reference>
<gene>
    <name evidence="3" type="ORF">A2589_03065</name>
</gene>
<evidence type="ECO:0000313" key="3">
    <source>
        <dbReference type="EMBL" id="OHA59795.1"/>
    </source>
</evidence>
<dbReference type="STRING" id="1802439.A2589_03065"/>
<evidence type="ECO:0000313" key="4">
    <source>
        <dbReference type="Proteomes" id="UP000177838"/>
    </source>
</evidence>
<dbReference type="EMBL" id="MHTK01000005">
    <property type="protein sequence ID" value="OHA59795.1"/>
    <property type="molecule type" value="Genomic_DNA"/>
</dbReference>
<dbReference type="Pfam" id="PF01230">
    <property type="entry name" value="HIT"/>
    <property type="match status" value="1"/>
</dbReference>
<dbReference type="Gene3D" id="3.30.428.10">
    <property type="entry name" value="HIT-like"/>
    <property type="match status" value="1"/>
</dbReference>
<evidence type="ECO:0000259" key="2">
    <source>
        <dbReference type="PROSITE" id="PS51084"/>
    </source>
</evidence>
<proteinExistence type="predicted"/>
<dbReference type="PANTHER" id="PTHR42997">
    <property type="entry name" value="HIT FAMILY HYDROLASE"/>
    <property type="match status" value="1"/>
</dbReference>
<dbReference type="InterPro" id="IPR011146">
    <property type="entry name" value="HIT-like"/>
</dbReference>
<dbReference type="InterPro" id="IPR052908">
    <property type="entry name" value="AP-4-A_phosphorylase"/>
</dbReference>
<dbReference type="AlphaFoldDB" id="A0A1G2QGU3"/>
<accession>A0A1G2QGU3</accession>